<dbReference type="GO" id="GO:0016787">
    <property type="term" value="F:hydrolase activity"/>
    <property type="evidence" value="ECO:0007669"/>
    <property type="project" value="UniProtKB-KW"/>
</dbReference>
<dbReference type="Gene3D" id="3.40.50.1820">
    <property type="entry name" value="alpha/beta hydrolase"/>
    <property type="match status" value="1"/>
</dbReference>
<sequence length="400" mass="43101">MRRFLLPVLVLGVSLAAPWARAATPPQQPEQGPGGRDYKVADVVKRGIGTASAGTFVFHGSDTPARPRPVVIFLHSWGAVNPALYGGWIDHLARKGHLVLFPRFQDVNRSRPADATTLAETLVEAALAELANDPNAKPDRERVALIGHSAGVPIALNLAAGAGTGKVPIPKLIFGLMPGGIASNEKERGILLRDLSTVDPQTVIITMSGDRDYLPADRASRLILQQASAVPTTRKLFMRAGSDDHGFPAMTATLASPGSPKADYDAAAIKLPPDPPRDPKQKNTWRWSADMALSGPQTILTQLLGNNGIDTLDYLAYWKTFDMAAEAAFTGKDAAALSRDPKFVDMGTWSDGWPVRRLSAQMPKAEAQEKKEEPAPRRKLNMAPSETQQGLSDFISKLRS</sequence>
<organism evidence="3 4">
    <name type="scientific">Microvirga terrestris</name>
    <dbReference type="NCBI Taxonomy" id="2791024"/>
    <lineage>
        <taxon>Bacteria</taxon>
        <taxon>Pseudomonadati</taxon>
        <taxon>Pseudomonadota</taxon>
        <taxon>Alphaproteobacteria</taxon>
        <taxon>Hyphomicrobiales</taxon>
        <taxon>Methylobacteriaceae</taxon>
        <taxon>Microvirga</taxon>
    </lineage>
</organism>
<proteinExistence type="predicted"/>
<dbReference type="InterPro" id="IPR017395">
    <property type="entry name" value="Chlorophyllase-like"/>
</dbReference>
<feature type="compositionally biased region" description="Basic and acidic residues" evidence="1">
    <location>
        <begin position="366"/>
        <end position="376"/>
    </location>
</feature>
<accession>A0ABS0HMT4</accession>
<dbReference type="SUPFAM" id="SSF53474">
    <property type="entry name" value="alpha/beta-Hydrolases"/>
    <property type="match status" value="1"/>
</dbReference>
<keyword evidence="4" id="KW-1185">Reference proteome</keyword>
<evidence type="ECO:0000313" key="4">
    <source>
        <dbReference type="Proteomes" id="UP000611708"/>
    </source>
</evidence>
<dbReference type="EMBL" id="JADQDN010000001">
    <property type="protein sequence ID" value="MBF9194790.1"/>
    <property type="molecule type" value="Genomic_DNA"/>
</dbReference>
<dbReference type="InterPro" id="IPR029058">
    <property type="entry name" value="AB_hydrolase_fold"/>
</dbReference>
<protein>
    <submittedName>
        <fullName evidence="3">Alpha/beta hydrolase</fullName>
    </submittedName>
</protein>
<evidence type="ECO:0000256" key="2">
    <source>
        <dbReference type="SAM" id="SignalP"/>
    </source>
</evidence>
<evidence type="ECO:0000256" key="1">
    <source>
        <dbReference type="SAM" id="MobiDB-lite"/>
    </source>
</evidence>
<feature type="chain" id="PRO_5046935366" evidence="2">
    <location>
        <begin position="23"/>
        <end position="400"/>
    </location>
</feature>
<feature type="region of interest" description="Disordered" evidence="1">
    <location>
        <begin position="359"/>
        <end position="400"/>
    </location>
</feature>
<keyword evidence="3" id="KW-0378">Hydrolase</keyword>
<keyword evidence="2" id="KW-0732">Signal</keyword>
<evidence type="ECO:0000313" key="3">
    <source>
        <dbReference type="EMBL" id="MBF9194790.1"/>
    </source>
</evidence>
<reference evidence="3 4" key="1">
    <citation type="submission" date="2020-11" db="EMBL/GenBank/DDBJ databases">
        <authorList>
            <person name="Kim M.K."/>
        </authorList>
    </citation>
    <scope>NUCLEOTIDE SEQUENCE [LARGE SCALE GENOMIC DNA]</scope>
    <source>
        <strain evidence="3 4">BT290</strain>
    </source>
</reference>
<dbReference type="RefSeq" id="WP_196262201.1">
    <property type="nucleotide sequence ID" value="NZ_JADQDN010000001.1"/>
</dbReference>
<comment type="caution">
    <text evidence="3">The sequence shown here is derived from an EMBL/GenBank/DDBJ whole genome shotgun (WGS) entry which is preliminary data.</text>
</comment>
<name>A0ABS0HMT4_9HYPH</name>
<dbReference type="Pfam" id="PF07224">
    <property type="entry name" value="Chlorophyllase"/>
    <property type="match status" value="1"/>
</dbReference>
<gene>
    <name evidence="3" type="ORF">I2H36_01960</name>
</gene>
<dbReference type="Proteomes" id="UP000611708">
    <property type="component" value="Unassembled WGS sequence"/>
</dbReference>
<feature type="signal peptide" evidence="2">
    <location>
        <begin position="1"/>
        <end position="22"/>
    </location>
</feature>